<evidence type="ECO:0000313" key="2">
    <source>
        <dbReference type="Proteomes" id="UP000622707"/>
    </source>
</evidence>
<dbReference type="EMBL" id="JAEQND010000002">
    <property type="protein sequence ID" value="MBL0424306.1"/>
    <property type="molecule type" value="Genomic_DNA"/>
</dbReference>
<comment type="caution">
    <text evidence="1">The sequence shown here is derived from an EMBL/GenBank/DDBJ whole genome shotgun (WGS) entry which is preliminary data.</text>
</comment>
<keyword evidence="2" id="KW-1185">Reference proteome</keyword>
<organism evidence="1 2">
    <name type="scientific">Ramlibacter alkalitolerans</name>
    <dbReference type="NCBI Taxonomy" id="2039631"/>
    <lineage>
        <taxon>Bacteria</taxon>
        <taxon>Pseudomonadati</taxon>
        <taxon>Pseudomonadota</taxon>
        <taxon>Betaproteobacteria</taxon>
        <taxon>Burkholderiales</taxon>
        <taxon>Comamonadaceae</taxon>
        <taxon>Ramlibacter</taxon>
    </lineage>
</organism>
<gene>
    <name evidence="1" type="ORF">JI746_04215</name>
</gene>
<protein>
    <submittedName>
        <fullName evidence="1">Uncharacterized protein</fullName>
    </submittedName>
</protein>
<accession>A0ABS1JK57</accession>
<dbReference type="Proteomes" id="UP000622707">
    <property type="component" value="Unassembled WGS sequence"/>
</dbReference>
<dbReference type="RefSeq" id="WP_201687541.1">
    <property type="nucleotide sequence ID" value="NZ_JAEQND010000002.1"/>
</dbReference>
<proteinExistence type="predicted"/>
<name>A0ABS1JK57_9BURK</name>
<reference evidence="1 2" key="1">
    <citation type="journal article" date="2017" name="Int. J. Syst. Evol. Microbiol.">
        <title>Ramlibacter alkalitolerans sp. nov., alkali-tolerant bacterium isolated from soil of ginseng.</title>
        <authorList>
            <person name="Lee D.H."/>
            <person name="Cha C.J."/>
        </authorList>
    </citation>
    <scope>NUCLEOTIDE SEQUENCE [LARGE SCALE GENOMIC DNA]</scope>
    <source>
        <strain evidence="1 2">KACC 19305</strain>
    </source>
</reference>
<evidence type="ECO:0000313" key="1">
    <source>
        <dbReference type="EMBL" id="MBL0424306.1"/>
    </source>
</evidence>
<sequence>MNALTATLPALRLQFEEFASSWFGRLGEVAEAGEQAPLPTHTLVPLDTLAIETSPGQQVSCLDGCVLLQYQGRPRGDIILVRGESHACEPDARLAILAFVAATLRID</sequence>